<dbReference type="GO" id="GO:0046961">
    <property type="term" value="F:proton-transporting ATPase activity, rotational mechanism"/>
    <property type="evidence" value="ECO:0007669"/>
    <property type="project" value="InterPro"/>
</dbReference>
<proteinExistence type="inferred from homology"/>
<keyword evidence="4 8" id="KW-0812">Transmembrane</keyword>
<feature type="domain" description="V-ATPase proteolipid subunit C-like" evidence="9">
    <location>
        <begin position="83"/>
        <end position="142"/>
    </location>
</feature>
<dbReference type="CDD" id="cd18120">
    <property type="entry name" value="ATP-synt_Vo_Ao_c"/>
    <property type="match status" value="1"/>
</dbReference>
<name>A0A011UEH5_RUMAL</name>
<dbReference type="Gene3D" id="1.20.120.610">
    <property type="entry name" value="lithium bound rotor ring of v- atpase"/>
    <property type="match status" value="1"/>
</dbReference>
<dbReference type="EMBL" id="JEOB01000003">
    <property type="protein sequence ID" value="EXM38989.1"/>
    <property type="molecule type" value="Genomic_DNA"/>
</dbReference>
<evidence type="ECO:0000256" key="7">
    <source>
        <dbReference type="ARBA" id="ARBA00023136"/>
    </source>
</evidence>
<dbReference type="RefSeq" id="WP_024858291.1">
    <property type="nucleotide sequence ID" value="NZ_JEOB01000003.1"/>
</dbReference>
<dbReference type="Pfam" id="PF00137">
    <property type="entry name" value="ATP-synt_C"/>
    <property type="match status" value="1"/>
</dbReference>
<evidence type="ECO:0000256" key="8">
    <source>
        <dbReference type="RuleBase" id="RU363060"/>
    </source>
</evidence>
<evidence type="ECO:0000256" key="1">
    <source>
        <dbReference type="ARBA" id="ARBA00004141"/>
    </source>
</evidence>
<reference evidence="10 11" key="1">
    <citation type="submission" date="2013-06" db="EMBL/GenBank/DDBJ databases">
        <title>Rumen cellulosomics: divergent fiber-degrading strategies revealed by comparative genome-wide analysis of six Ruminococcal strains.</title>
        <authorList>
            <person name="Dassa B."/>
            <person name="Borovok I."/>
            <person name="Lamed R."/>
            <person name="Flint H."/>
            <person name="Yeoman C.J."/>
            <person name="White B."/>
            <person name="Bayer E.A."/>
        </authorList>
    </citation>
    <scope>NUCLEOTIDE SEQUENCE [LARGE SCALE GENOMIC DNA]</scope>
    <source>
        <strain evidence="10 11">SY3</strain>
    </source>
</reference>
<keyword evidence="6 8" id="KW-0406">Ion transport</keyword>
<dbReference type="InterPro" id="IPR035921">
    <property type="entry name" value="F/V-ATP_Csub_sf"/>
</dbReference>
<dbReference type="Proteomes" id="UP000021369">
    <property type="component" value="Unassembled WGS sequence"/>
</dbReference>
<feature type="transmembrane region" description="Helical" evidence="8">
    <location>
        <begin position="6"/>
        <end position="23"/>
    </location>
</feature>
<dbReference type="PRINTS" id="PR00122">
    <property type="entry name" value="VACATPASE"/>
</dbReference>
<feature type="transmembrane region" description="Helical" evidence="8">
    <location>
        <begin position="121"/>
        <end position="146"/>
    </location>
</feature>
<dbReference type="InterPro" id="IPR000245">
    <property type="entry name" value="ATPase_proteolipid_csu"/>
</dbReference>
<gene>
    <name evidence="10" type="ORF">RASY3_11840</name>
</gene>
<keyword evidence="7 8" id="KW-0472">Membrane</keyword>
<evidence type="ECO:0000313" key="11">
    <source>
        <dbReference type="Proteomes" id="UP000021369"/>
    </source>
</evidence>
<comment type="caution">
    <text evidence="10">The sequence shown here is derived from an EMBL/GenBank/DDBJ whole genome shotgun (WGS) entry which is preliminary data.</text>
</comment>
<sequence length="148" mass="14837">MLKIMLLPLAAVVLLTVPFMFMAKKIKTGEKSAKAAFIGNLCTFAGIMLVGMIVPFTDLIAFAAEEGSTVKEAITTGAGIGYLAAGLSVGLACIGSGIAVGSGAPAAIGATSEDPKNFVKALIFVVLGEGIALYGLLISMLIISGIGG</sequence>
<comment type="similarity">
    <text evidence="2 8">Belongs to the V-ATPase proteolipid subunit family.</text>
</comment>
<dbReference type="InterPro" id="IPR002379">
    <property type="entry name" value="ATPase_proteolipid_c-like_dom"/>
</dbReference>
<dbReference type="SUPFAM" id="SSF81333">
    <property type="entry name" value="F1F0 ATP synthase subunit C"/>
    <property type="match status" value="1"/>
</dbReference>
<evidence type="ECO:0000256" key="6">
    <source>
        <dbReference type="ARBA" id="ARBA00023065"/>
    </source>
</evidence>
<comment type="subcellular location">
    <subcellularLocation>
        <location evidence="1">Membrane</location>
        <topology evidence="1">Multi-pass membrane protein</topology>
    </subcellularLocation>
</comment>
<keyword evidence="11" id="KW-1185">Reference proteome</keyword>
<evidence type="ECO:0000259" key="9">
    <source>
        <dbReference type="Pfam" id="PF00137"/>
    </source>
</evidence>
<evidence type="ECO:0000256" key="2">
    <source>
        <dbReference type="ARBA" id="ARBA00007296"/>
    </source>
</evidence>
<dbReference type="GO" id="GO:0033179">
    <property type="term" value="C:proton-transporting V-type ATPase, V0 domain"/>
    <property type="evidence" value="ECO:0007669"/>
    <property type="project" value="InterPro"/>
</dbReference>
<dbReference type="AlphaFoldDB" id="A0A011UEH5"/>
<dbReference type="OrthoDB" id="5771683at2"/>
<feature type="transmembrane region" description="Helical" evidence="8">
    <location>
        <begin position="77"/>
        <end position="100"/>
    </location>
</feature>
<keyword evidence="3 8" id="KW-0813">Transport</keyword>
<evidence type="ECO:0000313" key="10">
    <source>
        <dbReference type="EMBL" id="EXM38989.1"/>
    </source>
</evidence>
<keyword evidence="5 8" id="KW-1133">Transmembrane helix</keyword>
<organism evidence="10 11">
    <name type="scientific">Ruminococcus albus SY3</name>
    <dbReference type="NCBI Taxonomy" id="1341156"/>
    <lineage>
        <taxon>Bacteria</taxon>
        <taxon>Bacillati</taxon>
        <taxon>Bacillota</taxon>
        <taxon>Clostridia</taxon>
        <taxon>Eubacteriales</taxon>
        <taxon>Oscillospiraceae</taxon>
        <taxon>Ruminococcus</taxon>
    </lineage>
</organism>
<evidence type="ECO:0000256" key="3">
    <source>
        <dbReference type="ARBA" id="ARBA00022448"/>
    </source>
</evidence>
<evidence type="ECO:0000256" key="4">
    <source>
        <dbReference type="ARBA" id="ARBA00022692"/>
    </source>
</evidence>
<feature type="transmembrane region" description="Helical" evidence="8">
    <location>
        <begin position="35"/>
        <end position="57"/>
    </location>
</feature>
<accession>A0A011UEH5</accession>
<evidence type="ECO:0000256" key="5">
    <source>
        <dbReference type="ARBA" id="ARBA00022989"/>
    </source>
</evidence>
<protein>
    <submittedName>
        <fullName evidence="10">ATPase</fullName>
    </submittedName>
</protein>
<dbReference type="PATRIC" id="fig|1341156.4.peg.2306"/>